<dbReference type="Pfam" id="PF02542">
    <property type="entry name" value="YgbB"/>
    <property type="match status" value="1"/>
</dbReference>
<dbReference type="InterPro" id="IPR020555">
    <property type="entry name" value="MECDP_synthase_CS"/>
</dbReference>
<dbReference type="CDD" id="cd00554">
    <property type="entry name" value="MECDP_synthase"/>
    <property type="match status" value="1"/>
</dbReference>
<dbReference type="GO" id="GO:0046872">
    <property type="term" value="F:metal ion binding"/>
    <property type="evidence" value="ECO:0007669"/>
    <property type="project" value="UniProtKB-KW"/>
</dbReference>
<keyword evidence="7 10" id="KW-0414">Isoprene biosynthesis</keyword>
<keyword evidence="9" id="KW-0511">Multifunctional enzyme</keyword>
<accession>A0A4U8TDK9</accession>
<dbReference type="PANTHER" id="PTHR43181:SF1">
    <property type="entry name" value="2-C-METHYL-D-ERYTHRITOL 2,4-CYCLODIPHOSPHATE SYNTHASE, CHLOROPLASTIC"/>
    <property type="match status" value="1"/>
</dbReference>
<dbReference type="Gene3D" id="3.90.550.10">
    <property type="entry name" value="Spore Coat Polysaccharide Biosynthesis Protein SpsA, Chain A"/>
    <property type="match status" value="1"/>
</dbReference>
<feature type="binding site" evidence="10">
    <location>
        <position position="469"/>
    </location>
    <ligand>
        <name>4-CDP-2-C-methyl-D-erythritol 2-phosphate</name>
        <dbReference type="ChEBI" id="CHEBI:57919"/>
    </ligand>
</feature>
<dbReference type="InterPro" id="IPR034683">
    <property type="entry name" value="IspD/TarI"/>
</dbReference>
<dbReference type="Pfam" id="PF01128">
    <property type="entry name" value="IspD"/>
    <property type="match status" value="1"/>
</dbReference>
<evidence type="ECO:0000256" key="7">
    <source>
        <dbReference type="ARBA" id="ARBA00023229"/>
    </source>
</evidence>
<comment type="function">
    <text evidence="10">Involved in the biosynthesis of isopentenyl diphosphate (IPP) and dimethylallyl diphosphate (DMAPP), two major building blocks of isoprenoid compounds. Catalyzes the conversion of 4-diphosphocytidyl-2-C-methyl-D-erythritol 2-phosphate (CDP-ME2P) to 2-C-methyl-D-erythritol 2,4-cyclodiphosphate (ME-CPP) with a corresponding release of cytidine 5-monophosphate (CMP).</text>
</comment>
<dbReference type="Proteomes" id="UP000029861">
    <property type="component" value="Unassembled WGS sequence"/>
</dbReference>
<feature type="binding site" evidence="10">
    <location>
        <begin position="335"/>
        <end position="337"/>
    </location>
    <ligand>
        <name>4-CDP-2-C-methyl-D-erythritol 2-phosphate</name>
        <dbReference type="ChEBI" id="CHEBI:57919"/>
    </ligand>
</feature>
<dbReference type="SUPFAM" id="SSF53448">
    <property type="entry name" value="Nucleotide-diphospho-sugar transferases"/>
    <property type="match status" value="1"/>
</dbReference>
<comment type="similarity">
    <text evidence="10 11">Belongs to the IspF family.</text>
</comment>
<comment type="subunit">
    <text evidence="10">Homotrimer.</text>
</comment>
<comment type="caution">
    <text evidence="10">Lacks conserved residue(s) required for the propagation of feature annotation.</text>
</comment>
<proteinExistence type="inferred from homology"/>
<keyword evidence="6 10" id="KW-0479">Metal-binding</keyword>
<dbReference type="STRING" id="50960.LS81_06620"/>
<dbReference type="SUPFAM" id="SSF69765">
    <property type="entry name" value="IpsF-like"/>
    <property type="match status" value="1"/>
</dbReference>
<dbReference type="GO" id="GO:0070567">
    <property type="term" value="F:cytidylyltransferase activity"/>
    <property type="evidence" value="ECO:0007669"/>
    <property type="project" value="InterPro"/>
</dbReference>
<comment type="pathway">
    <text evidence="2 10">Isoprenoid biosynthesis; isopentenyl diphosphate biosynthesis via DXP pathway; isopentenyl diphosphate from 1-deoxy-D-xylulose 5-phosphate: step 4/6.</text>
</comment>
<dbReference type="GO" id="GO:0016114">
    <property type="term" value="P:terpenoid biosynthetic process"/>
    <property type="evidence" value="ECO:0007669"/>
    <property type="project" value="InterPro"/>
</dbReference>
<dbReference type="GO" id="GO:0019288">
    <property type="term" value="P:isopentenyl diphosphate biosynthetic process, methylerythritol 4-phosphate pathway"/>
    <property type="evidence" value="ECO:0007669"/>
    <property type="project" value="UniProtKB-UniRule"/>
</dbReference>
<dbReference type="InterPro" id="IPR029044">
    <property type="entry name" value="Nucleotide-diphossugar_trans"/>
</dbReference>
<feature type="binding site" evidence="10">
    <location>
        <position position="337"/>
    </location>
    <ligand>
        <name>a divalent metal cation</name>
        <dbReference type="ChEBI" id="CHEBI:60240"/>
    </ligand>
</feature>
<comment type="cofactor">
    <cofactor evidence="10">
        <name>a divalent metal cation</name>
        <dbReference type="ChEBI" id="CHEBI:60240"/>
    </cofactor>
    <text evidence="10">Binds 1 divalent metal cation per subunit.</text>
</comment>
<dbReference type="GO" id="GO:0008685">
    <property type="term" value="F:2-C-methyl-D-erythritol 2,4-cyclodiphosphate synthase activity"/>
    <property type="evidence" value="ECO:0007669"/>
    <property type="project" value="UniProtKB-UniRule"/>
</dbReference>
<evidence type="ECO:0000256" key="1">
    <source>
        <dbReference type="ARBA" id="ARBA00000200"/>
    </source>
</evidence>
<comment type="catalytic activity">
    <reaction evidence="1 10 11">
        <text>4-CDP-2-C-methyl-D-erythritol 2-phosphate = 2-C-methyl-D-erythritol 2,4-cyclic diphosphate + CMP</text>
        <dbReference type="Rhea" id="RHEA:23864"/>
        <dbReference type="ChEBI" id="CHEBI:57919"/>
        <dbReference type="ChEBI" id="CHEBI:58483"/>
        <dbReference type="ChEBI" id="CHEBI:60377"/>
        <dbReference type="EC" id="4.6.1.12"/>
    </reaction>
</comment>
<evidence type="ECO:0000256" key="6">
    <source>
        <dbReference type="ARBA" id="ARBA00022723"/>
    </source>
</evidence>
<comment type="caution">
    <text evidence="13">The sequence shown here is derived from an EMBL/GenBank/DDBJ whole genome shotgun (WGS) entry which is preliminary data.</text>
</comment>
<dbReference type="PANTHER" id="PTHR43181">
    <property type="entry name" value="2-C-METHYL-D-ERYTHRITOL 2,4-CYCLODIPHOSPHATE SYNTHASE, CHLOROPLASTIC"/>
    <property type="match status" value="1"/>
</dbReference>
<evidence type="ECO:0000256" key="5">
    <source>
        <dbReference type="ARBA" id="ARBA00022695"/>
    </source>
</evidence>
<evidence type="ECO:0000256" key="10">
    <source>
        <dbReference type="HAMAP-Rule" id="MF_00107"/>
    </source>
</evidence>
<protein>
    <recommendedName>
        <fullName evidence="3 10">2-C-methyl-D-erythritol 2,4-cyclodiphosphate synthase</fullName>
        <shortName evidence="10">MECDP-synthase</shortName>
        <shortName evidence="10">MECPP-synthase</shortName>
        <shortName evidence="10">MECPS</shortName>
        <ecNumber evidence="3 10">4.6.1.12</ecNumber>
    </recommendedName>
</protein>
<feature type="binding site" evidence="10">
    <location>
        <position position="369"/>
    </location>
    <ligand>
        <name>a divalent metal cation</name>
        <dbReference type="ChEBI" id="CHEBI:60240"/>
    </ligand>
</feature>
<evidence type="ECO:0000313" key="13">
    <source>
        <dbReference type="EMBL" id="TLD98099.1"/>
    </source>
</evidence>
<dbReference type="AlphaFoldDB" id="A0A4U8TDK9"/>
<evidence type="ECO:0000259" key="12">
    <source>
        <dbReference type="Pfam" id="PF02542"/>
    </source>
</evidence>
<keyword evidence="5" id="KW-0548">Nucleotidyltransferase</keyword>
<evidence type="ECO:0000256" key="3">
    <source>
        <dbReference type="ARBA" id="ARBA00012579"/>
    </source>
</evidence>
<reference evidence="13 14" key="1">
    <citation type="journal article" date="2014" name="Genome Announc.">
        <title>Draft genome sequences of eight enterohepatic helicobacter species isolated from both laboratory and wild rodents.</title>
        <authorList>
            <person name="Sheh A."/>
            <person name="Shen Z."/>
            <person name="Fox J.G."/>
        </authorList>
    </citation>
    <scope>NUCLEOTIDE SEQUENCE [LARGE SCALE GENOMIC DNA]</scope>
    <source>
        <strain evidence="13 14">ATCC 49310</strain>
    </source>
</reference>
<evidence type="ECO:0000256" key="2">
    <source>
        <dbReference type="ARBA" id="ARBA00004709"/>
    </source>
</evidence>
<evidence type="ECO:0000256" key="11">
    <source>
        <dbReference type="RuleBase" id="RU004395"/>
    </source>
</evidence>
<evidence type="ECO:0000313" key="14">
    <source>
        <dbReference type="Proteomes" id="UP000029861"/>
    </source>
</evidence>
<dbReference type="EMBL" id="JRPK02000017">
    <property type="protein sequence ID" value="TLD98099.1"/>
    <property type="molecule type" value="Genomic_DNA"/>
</dbReference>
<name>A0A4U8TDK9_9HELI</name>
<evidence type="ECO:0000256" key="4">
    <source>
        <dbReference type="ARBA" id="ARBA00022679"/>
    </source>
</evidence>
<dbReference type="HAMAP" id="MF_00107">
    <property type="entry name" value="IspF"/>
    <property type="match status" value="1"/>
</dbReference>
<feature type="domain" description="2-C-methyl-D-erythritol 2,4-cyclodiphosphate synthase" evidence="12">
    <location>
        <begin position="330"/>
        <end position="481"/>
    </location>
</feature>
<dbReference type="InterPro" id="IPR036571">
    <property type="entry name" value="MECDP_synthase_sf"/>
</dbReference>
<dbReference type="Gene3D" id="3.30.1330.50">
    <property type="entry name" value="2-C-methyl-D-erythritol 2,4-cyclodiphosphate synthase"/>
    <property type="match status" value="1"/>
</dbReference>
<dbReference type="RefSeq" id="WP_034317062.1">
    <property type="nucleotide sequence ID" value="NZ_FZNF01000028.1"/>
</dbReference>
<dbReference type="NCBIfam" id="TIGR00151">
    <property type="entry name" value="ispF"/>
    <property type="match status" value="1"/>
</dbReference>
<dbReference type="UniPathway" id="UPA00056">
    <property type="reaction ID" value="UER00095"/>
</dbReference>
<feature type="binding site" evidence="10">
    <location>
        <position position="466"/>
    </location>
    <ligand>
        <name>4-CDP-2-C-methyl-D-erythritol 2-phosphate</name>
        <dbReference type="ChEBI" id="CHEBI:57919"/>
    </ligand>
</feature>
<feature type="site" description="Transition state stabilizer" evidence="10">
    <location>
        <position position="460"/>
    </location>
</feature>
<feature type="binding site" evidence="10">
    <location>
        <begin position="383"/>
        <end position="385"/>
    </location>
    <ligand>
        <name>4-CDP-2-C-methyl-D-erythritol 2-phosphate</name>
        <dbReference type="ChEBI" id="CHEBI:57919"/>
    </ligand>
</feature>
<feature type="site" description="Transition state stabilizer" evidence="10">
    <location>
        <position position="361"/>
    </location>
</feature>
<organism evidence="13 14">
    <name type="scientific">Helicobacter trogontum</name>
    <dbReference type="NCBI Taxonomy" id="50960"/>
    <lineage>
        <taxon>Bacteria</taxon>
        <taxon>Pseudomonadati</taxon>
        <taxon>Campylobacterota</taxon>
        <taxon>Epsilonproteobacteria</taxon>
        <taxon>Campylobacterales</taxon>
        <taxon>Helicobacteraceae</taxon>
        <taxon>Helicobacter</taxon>
    </lineage>
</organism>
<evidence type="ECO:0000256" key="8">
    <source>
        <dbReference type="ARBA" id="ARBA00023239"/>
    </source>
</evidence>
<keyword evidence="4" id="KW-0808">Transferase</keyword>
<feature type="binding site" evidence="10">
    <location>
        <position position="335"/>
    </location>
    <ligand>
        <name>a divalent metal cation</name>
        <dbReference type="ChEBI" id="CHEBI:60240"/>
    </ligand>
</feature>
<keyword evidence="8 10" id="KW-0456">Lyase</keyword>
<sequence length="487" mass="55197">MKDITLIIMAAGDSVRFCNSMIKDTPHINSMDSHNTLHHNETRIMESTNKPSTKKQWLRLGTTPLWYFVTQNLASQIIEICNTLQQTSNIAYYKDYHDTKCNNKQSETNLDTPTNIQHSSDTQNLTRFSYNQTPLKKIIITASPKDISYMQKLISNTLYFTIENKAYAIPLQIVCGGNTRFQSLKNAVQHVESTHIIVNDCARFNTKRHALHNLLSSFMNDDFDCIVPYLQVSDTTLHYDSYTNTHSAIPRENLKLIQTPQITKTKKILESFTKEVDFSDESSAICALKSPKIGFVVGSKDMAKLTYYDDLHLLKKLYHANAHTRHDTLIGHGSDIHGFIDSKDMYLCGVKIESHFGFKAHSDGDVAIHAIIDSILGAMNYGDIGELFPDNKEEFKDIDSKILLKEVYEYCLSVGLEITNLDVTIIAQTPRISPYKAQMQETLAHILYLPKMCINIKASTAESLGFIGRKEGVLANSIVQLRARKFH</sequence>
<dbReference type="EC" id="4.6.1.12" evidence="3 10"/>
<feature type="binding site" evidence="10">
    <location>
        <begin position="459"/>
        <end position="462"/>
    </location>
    <ligand>
        <name>4-CDP-2-C-methyl-D-erythritol 2-phosphate</name>
        <dbReference type="ChEBI" id="CHEBI:57919"/>
    </ligand>
</feature>
<gene>
    <name evidence="10 13" type="primary">ispF</name>
    <name evidence="13" type="ORF">LS80_006095</name>
</gene>
<dbReference type="InterPro" id="IPR003526">
    <property type="entry name" value="MECDP_synthase"/>
</dbReference>
<evidence type="ECO:0000256" key="9">
    <source>
        <dbReference type="ARBA" id="ARBA00023268"/>
    </source>
</evidence>
<dbReference type="PROSITE" id="PS01350">
    <property type="entry name" value="ISPF"/>
    <property type="match status" value="1"/>
</dbReference>
<feature type="binding site" evidence="10">
    <location>
        <begin position="361"/>
        <end position="362"/>
    </location>
    <ligand>
        <name>4-CDP-2-C-methyl-D-erythritol 2-phosphate</name>
        <dbReference type="ChEBI" id="CHEBI:57919"/>
    </ligand>
</feature>